<comment type="caution">
    <text evidence="1">The sequence shown here is derived from an EMBL/GenBank/DDBJ whole genome shotgun (WGS) entry which is preliminary data.</text>
</comment>
<sequence length="117" mass="13630">MEKEMTPNEKRPQQDCGGMFAQVQASVEILSPVPVSGKCCEKDYERLFIRDSEVKAREGKMAYVRPEYHERIMCITRVIGHDRLMLSAYIDHVLTHHFNQCEDAIKSLYARNYNSVF</sequence>
<organism evidence="1 2">
    <name type="scientific">Prevotella melaninogenica DNF00666</name>
    <dbReference type="NCBI Taxonomy" id="1401073"/>
    <lineage>
        <taxon>Bacteria</taxon>
        <taxon>Pseudomonadati</taxon>
        <taxon>Bacteroidota</taxon>
        <taxon>Bacteroidia</taxon>
        <taxon>Bacteroidales</taxon>
        <taxon>Prevotellaceae</taxon>
        <taxon>Prevotella</taxon>
    </lineage>
</organism>
<accession>A0A096CL61</accession>
<proteinExistence type="predicted"/>
<dbReference type="RefSeq" id="WP_025880727.1">
    <property type="nucleotide sequence ID" value="NZ_JRNS01000439.1"/>
</dbReference>
<gene>
    <name evidence="1" type="ORF">HMPREF0661_09170</name>
</gene>
<evidence type="ECO:0000313" key="2">
    <source>
        <dbReference type="Proteomes" id="UP000029578"/>
    </source>
</evidence>
<protein>
    <submittedName>
        <fullName evidence="1">Conjugal transfer protein TraB</fullName>
    </submittedName>
</protein>
<dbReference type="EMBL" id="JRNS01000439">
    <property type="protein sequence ID" value="KGF46054.1"/>
    <property type="molecule type" value="Genomic_DNA"/>
</dbReference>
<evidence type="ECO:0000313" key="1">
    <source>
        <dbReference type="EMBL" id="KGF46054.1"/>
    </source>
</evidence>
<dbReference type="InterPro" id="IPR021823">
    <property type="entry name" value="DUF3408"/>
</dbReference>
<dbReference type="AlphaFoldDB" id="A0A096CL61"/>
<reference evidence="1 2" key="1">
    <citation type="submission" date="2014-07" db="EMBL/GenBank/DDBJ databases">
        <authorList>
            <person name="McCorrison J."/>
            <person name="Sanka R."/>
            <person name="Torralba M."/>
            <person name="Gillis M."/>
            <person name="Haft D.H."/>
            <person name="Methe B."/>
            <person name="Sutton G."/>
            <person name="Nelson K.E."/>
        </authorList>
    </citation>
    <scope>NUCLEOTIDE SEQUENCE [LARGE SCALE GENOMIC DNA]</scope>
    <source>
        <strain evidence="1 2">DNF00666</strain>
    </source>
</reference>
<name>A0A096CL61_9BACT</name>
<dbReference type="Pfam" id="PF11888">
    <property type="entry name" value="DUF3408"/>
    <property type="match status" value="1"/>
</dbReference>
<dbReference type="Proteomes" id="UP000029578">
    <property type="component" value="Unassembled WGS sequence"/>
</dbReference>
<dbReference type="GeneID" id="88858916"/>